<dbReference type="PANTHER" id="PTHR11537:SF254">
    <property type="entry name" value="POTASSIUM VOLTAGE-GATED CHANNEL PROTEIN SHAB"/>
    <property type="match status" value="1"/>
</dbReference>
<accession>A0A9N8ZAI7</accession>
<feature type="region of interest" description="Disordered" evidence="9">
    <location>
        <begin position="33"/>
        <end position="63"/>
    </location>
</feature>
<evidence type="ECO:0000313" key="13">
    <source>
        <dbReference type="Proteomes" id="UP000789831"/>
    </source>
</evidence>
<evidence type="ECO:0000256" key="10">
    <source>
        <dbReference type="SAM" id="Phobius"/>
    </source>
</evidence>
<evidence type="ECO:0000256" key="6">
    <source>
        <dbReference type="ARBA" id="ARBA00023136"/>
    </source>
</evidence>
<evidence type="ECO:0000256" key="4">
    <source>
        <dbReference type="ARBA" id="ARBA00022989"/>
    </source>
</evidence>
<dbReference type="Proteomes" id="UP000789831">
    <property type="component" value="Unassembled WGS sequence"/>
</dbReference>
<feature type="transmembrane region" description="Helical" evidence="10">
    <location>
        <begin position="157"/>
        <end position="181"/>
    </location>
</feature>
<dbReference type="AlphaFoldDB" id="A0A9N8ZAI7"/>
<evidence type="ECO:0000256" key="3">
    <source>
        <dbReference type="ARBA" id="ARBA00022692"/>
    </source>
</evidence>
<evidence type="ECO:0000256" key="1">
    <source>
        <dbReference type="ARBA" id="ARBA00004141"/>
    </source>
</evidence>
<evidence type="ECO:0000256" key="7">
    <source>
        <dbReference type="ARBA" id="ARBA00023303"/>
    </source>
</evidence>
<keyword evidence="5" id="KW-0406">Ion transport</keyword>
<dbReference type="PRINTS" id="PR00169">
    <property type="entry name" value="KCHANNEL"/>
</dbReference>
<feature type="compositionally biased region" description="Basic and acidic residues" evidence="9">
    <location>
        <begin position="460"/>
        <end position="474"/>
    </location>
</feature>
<feature type="compositionally biased region" description="Basic and acidic residues" evidence="9">
    <location>
        <begin position="629"/>
        <end position="639"/>
    </location>
</feature>
<keyword evidence="6 10" id="KW-0472">Membrane</keyword>
<feature type="domain" description="Potassium channel" evidence="11">
    <location>
        <begin position="167"/>
        <end position="260"/>
    </location>
</feature>
<reference evidence="12" key="1">
    <citation type="submission" date="2021-06" db="EMBL/GenBank/DDBJ databases">
        <authorList>
            <person name="Kallberg Y."/>
            <person name="Tangrot J."/>
            <person name="Rosling A."/>
        </authorList>
    </citation>
    <scope>NUCLEOTIDE SEQUENCE</scope>
    <source>
        <strain evidence="12">MT106</strain>
    </source>
</reference>
<keyword evidence="2" id="KW-0813">Transport</keyword>
<dbReference type="GO" id="GO:0001508">
    <property type="term" value="P:action potential"/>
    <property type="evidence" value="ECO:0007669"/>
    <property type="project" value="TreeGrafter"/>
</dbReference>
<dbReference type="EMBL" id="CAJVPL010000272">
    <property type="protein sequence ID" value="CAG8476780.1"/>
    <property type="molecule type" value="Genomic_DNA"/>
</dbReference>
<evidence type="ECO:0000313" key="12">
    <source>
        <dbReference type="EMBL" id="CAG8476780.1"/>
    </source>
</evidence>
<feature type="region of interest" description="Disordered" evidence="9">
    <location>
        <begin position="621"/>
        <end position="641"/>
    </location>
</feature>
<dbReference type="InterPro" id="IPR013099">
    <property type="entry name" value="K_chnl_dom"/>
</dbReference>
<protein>
    <submittedName>
        <fullName evidence="12">12674_t:CDS:1</fullName>
    </submittedName>
</protein>
<dbReference type="SUPFAM" id="SSF81324">
    <property type="entry name" value="Voltage-gated potassium channels"/>
    <property type="match status" value="1"/>
</dbReference>
<gene>
    <name evidence="12" type="ORF">AGERDE_LOCUS3020</name>
</gene>
<keyword evidence="7" id="KW-0407">Ion channel</keyword>
<dbReference type="OrthoDB" id="415460at2759"/>
<dbReference type="Gene3D" id="1.10.287.70">
    <property type="match status" value="1"/>
</dbReference>
<evidence type="ECO:0000256" key="2">
    <source>
        <dbReference type="ARBA" id="ARBA00022448"/>
    </source>
</evidence>
<dbReference type="InterPro" id="IPR028325">
    <property type="entry name" value="VG_K_chnl"/>
</dbReference>
<dbReference type="GO" id="GO:0008076">
    <property type="term" value="C:voltage-gated potassium channel complex"/>
    <property type="evidence" value="ECO:0007669"/>
    <property type="project" value="InterPro"/>
</dbReference>
<dbReference type="Gene3D" id="1.20.120.350">
    <property type="entry name" value="Voltage-gated potassium channels. Chain C"/>
    <property type="match status" value="1"/>
</dbReference>
<keyword evidence="13" id="KW-1185">Reference proteome</keyword>
<feature type="region of interest" description="Disordered" evidence="9">
    <location>
        <begin position="421"/>
        <end position="481"/>
    </location>
</feature>
<organism evidence="12 13">
    <name type="scientific">Ambispora gerdemannii</name>
    <dbReference type="NCBI Taxonomy" id="144530"/>
    <lineage>
        <taxon>Eukaryota</taxon>
        <taxon>Fungi</taxon>
        <taxon>Fungi incertae sedis</taxon>
        <taxon>Mucoromycota</taxon>
        <taxon>Glomeromycotina</taxon>
        <taxon>Glomeromycetes</taxon>
        <taxon>Archaeosporales</taxon>
        <taxon>Ambisporaceae</taxon>
        <taxon>Ambispora</taxon>
    </lineage>
</organism>
<keyword evidence="4 10" id="KW-1133">Transmembrane helix</keyword>
<dbReference type="Pfam" id="PF07885">
    <property type="entry name" value="Ion_trans_2"/>
    <property type="match status" value="1"/>
</dbReference>
<dbReference type="PANTHER" id="PTHR11537">
    <property type="entry name" value="VOLTAGE-GATED POTASSIUM CHANNEL"/>
    <property type="match status" value="1"/>
</dbReference>
<feature type="transmembrane region" description="Helical" evidence="10">
    <location>
        <begin position="238"/>
        <end position="263"/>
    </location>
</feature>
<evidence type="ECO:0000256" key="8">
    <source>
        <dbReference type="SAM" id="Coils"/>
    </source>
</evidence>
<evidence type="ECO:0000256" key="5">
    <source>
        <dbReference type="ARBA" id="ARBA00023065"/>
    </source>
</evidence>
<comment type="caution">
    <text evidence="12">The sequence shown here is derived from an EMBL/GenBank/DDBJ whole genome shotgun (WGS) entry which is preliminary data.</text>
</comment>
<dbReference type="GO" id="GO:0005249">
    <property type="term" value="F:voltage-gated potassium channel activity"/>
    <property type="evidence" value="ECO:0007669"/>
    <property type="project" value="InterPro"/>
</dbReference>
<keyword evidence="3 10" id="KW-0812">Transmembrane</keyword>
<feature type="region of interest" description="Disordered" evidence="9">
    <location>
        <begin position="1"/>
        <end position="21"/>
    </location>
</feature>
<evidence type="ECO:0000256" key="9">
    <source>
        <dbReference type="SAM" id="MobiDB-lite"/>
    </source>
</evidence>
<keyword evidence="8" id="KW-0175">Coiled coil</keyword>
<comment type="subcellular location">
    <subcellularLocation>
        <location evidence="1">Membrane</location>
        <topology evidence="1">Multi-pass membrane protein</topology>
    </subcellularLocation>
</comment>
<feature type="transmembrane region" description="Helical" evidence="10">
    <location>
        <begin position="124"/>
        <end position="145"/>
    </location>
</feature>
<evidence type="ECO:0000259" key="11">
    <source>
        <dbReference type="Pfam" id="PF07885"/>
    </source>
</evidence>
<name>A0A9N8ZAI7_9GLOM</name>
<feature type="coiled-coil region" evidence="8">
    <location>
        <begin position="299"/>
        <end position="352"/>
    </location>
</feature>
<sequence length="663" mass="75965">MAESNLNQKSPERNTSVSPNPSLAPVLYFLSSSDSHPESSFRRYSFTGAPHSQKSKGRFSKRETPIELSQHTPEISINIDYNNEKTDHHVDRLPLDLFICAIFTLEYVGKLYASVDRIRFVFRFWNIIDLLSIIPFYLDLIIPITTGITTRVFKLSLVQIAMMSIWVFTIVITSSTIMYYLERGDFNHDDLTWYRAGSDGQVEPSPYQSIIHSFWWSVVTITTTGYGDAVPITGWGKFIAGITMLCGILLIAIPTSIIGSNYVNEWALYRRIEFQERLRKTRERANETIAFTGGKTKQIEILRNQNQTMLEALAEIQEKLTDINPPRYWQKYKTLQKDYENALIRISHLEKDVSKWKRIAENLDRFNGKIFPGSRKYDEMKNVDGEFGGAGKCEQKNSRDDGLHISGKMWEKLKPIRYNTTSEVRNYSDQEMKSQKENNSKSKKPAKGTSRFYIKLPLGRRKEPHNESSPHSIDKANIGSPIDLYSNSNPIIPDENSSINLNETNKMLSENNSDSEDNLQSIMTFPRRVRDLKRANTTILPRQYMVEKNKTYNSPLDLFKNETEKREPVALNAKNLDKSDSKTSLDADTRTTLTNIPTISVSPKQPSLLKIMTQHQIDNSGLEAASENAKNEERLEHNKPTYVKFLSESPTDESKSHDFNSAT</sequence>
<feature type="compositionally biased region" description="Basic and acidic residues" evidence="9">
    <location>
        <begin position="426"/>
        <end position="440"/>
    </location>
</feature>
<proteinExistence type="predicted"/>
<dbReference type="InterPro" id="IPR027359">
    <property type="entry name" value="Volt_channel_dom_sf"/>
</dbReference>